<dbReference type="EMBL" id="QBUD01000004">
    <property type="protein sequence ID" value="PUB15565.1"/>
    <property type="molecule type" value="Genomic_DNA"/>
</dbReference>
<keyword evidence="1" id="KW-1133">Transmembrane helix</keyword>
<dbReference type="Pfam" id="PF02517">
    <property type="entry name" value="Rce1-like"/>
    <property type="match status" value="1"/>
</dbReference>
<dbReference type="RefSeq" id="WP_108386235.1">
    <property type="nucleotide sequence ID" value="NZ_QBUD01000004.1"/>
</dbReference>
<accession>A0A2T6KIL6</accession>
<gene>
    <name evidence="3" type="ORF">C8N45_104185</name>
</gene>
<sequence length="304" mass="33678">MSAMKDHYTPLADFAQAARPVTSPSRVVFMVASFALFFLLTPVLISILLPANLRIAYQEGTTALGTLLQFASFGLPAAAFVWTLQRVHQRGFWSLIGPYQMAFTDFRKVAIGVGGVFLALEVLPPWVVFSELADIRPIGIWVMLWPFAFLAVLVQVTTEEILFRGYLQQQLACLSNSRWVWMVGPSLLFGVVHYWNGNSAPEGVVYVFFATILGIACADLTARTGNLGAAIGLHQIVNIFSLMVIGVEGWPNSGLALFLYPYEDPDRYSALIAQFPMIWSIQQLLMLGLSVLSVWLAARIALRR</sequence>
<evidence type="ECO:0000313" key="4">
    <source>
        <dbReference type="Proteomes" id="UP000244523"/>
    </source>
</evidence>
<evidence type="ECO:0000313" key="3">
    <source>
        <dbReference type="EMBL" id="PUB15565.1"/>
    </source>
</evidence>
<feature type="domain" description="CAAX prenyl protease 2/Lysostaphin resistance protein A-like" evidence="2">
    <location>
        <begin position="143"/>
        <end position="240"/>
    </location>
</feature>
<dbReference type="GO" id="GO:0004175">
    <property type="term" value="F:endopeptidase activity"/>
    <property type="evidence" value="ECO:0007669"/>
    <property type="project" value="UniProtKB-ARBA"/>
</dbReference>
<feature type="transmembrane region" description="Helical" evidence="1">
    <location>
        <begin position="229"/>
        <end position="251"/>
    </location>
</feature>
<feature type="transmembrane region" description="Helical" evidence="1">
    <location>
        <begin position="105"/>
        <end position="126"/>
    </location>
</feature>
<dbReference type="AlphaFoldDB" id="A0A2T6KIL6"/>
<dbReference type="Proteomes" id="UP000244523">
    <property type="component" value="Unassembled WGS sequence"/>
</dbReference>
<dbReference type="InterPro" id="IPR003675">
    <property type="entry name" value="Rce1/LyrA-like_dom"/>
</dbReference>
<organism evidence="3 4">
    <name type="scientific">Yoonia sediminilitoris</name>
    <dbReference type="NCBI Taxonomy" id="1286148"/>
    <lineage>
        <taxon>Bacteria</taxon>
        <taxon>Pseudomonadati</taxon>
        <taxon>Pseudomonadota</taxon>
        <taxon>Alphaproteobacteria</taxon>
        <taxon>Rhodobacterales</taxon>
        <taxon>Paracoccaceae</taxon>
        <taxon>Yoonia</taxon>
    </lineage>
</organism>
<keyword evidence="1" id="KW-0472">Membrane</keyword>
<dbReference type="GO" id="GO:0080120">
    <property type="term" value="P:CAAX-box protein maturation"/>
    <property type="evidence" value="ECO:0007669"/>
    <property type="project" value="UniProtKB-ARBA"/>
</dbReference>
<protein>
    <recommendedName>
        <fullName evidence="2">CAAX prenyl protease 2/Lysostaphin resistance protein A-like domain-containing protein</fullName>
    </recommendedName>
</protein>
<dbReference type="PANTHER" id="PTHR39430">
    <property type="entry name" value="MEMBRANE-ASSOCIATED PROTEASE-RELATED"/>
    <property type="match status" value="1"/>
</dbReference>
<dbReference type="OrthoDB" id="7171777at2"/>
<evidence type="ECO:0000259" key="2">
    <source>
        <dbReference type="Pfam" id="PF02517"/>
    </source>
</evidence>
<keyword evidence="4" id="KW-1185">Reference proteome</keyword>
<feature type="transmembrane region" description="Helical" evidence="1">
    <location>
        <begin position="63"/>
        <end position="84"/>
    </location>
</feature>
<keyword evidence="1" id="KW-0812">Transmembrane</keyword>
<comment type="caution">
    <text evidence="3">The sequence shown here is derived from an EMBL/GenBank/DDBJ whole genome shotgun (WGS) entry which is preliminary data.</text>
</comment>
<feature type="transmembrane region" description="Helical" evidence="1">
    <location>
        <begin position="271"/>
        <end position="298"/>
    </location>
</feature>
<feature type="transmembrane region" description="Helical" evidence="1">
    <location>
        <begin position="203"/>
        <end position="222"/>
    </location>
</feature>
<name>A0A2T6KIL6_9RHOB</name>
<feature type="transmembrane region" description="Helical" evidence="1">
    <location>
        <begin position="179"/>
        <end position="197"/>
    </location>
</feature>
<evidence type="ECO:0000256" key="1">
    <source>
        <dbReference type="SAM" id="Phobius"/>
    </source>
</evidence>
<feature type="transmembrane region" description="Helical" evidence="1">
    <location>
        <begin position="138"/>
        <end position="158"/>
    </location>
</feature>
<dbReference type="PANTHER" id="PTHR39430:SF1">
    <property type="entry name" value="PROTEASE"/>
    <property type="match status" value="1"/>
</dbReference>
<feature type="transmembrane region" description="Helical" evidence="1">
    <location>
        <begin position="27"/>
        <end position="51"/>
    </location>
</feature>
<proteinExistence type="predicted"/>
<reference evidence="3 4" key="1">
    <citation type="submission" date="2018-04" db="EMBL/GenBank/DDBJ databases">
        <title>Genomic Encyclopedia of Archaeal and Bacterial Type Strains, Phase II (KMG-II): from individual species to whole genera.</title>
        <authorList>
            <person name="Goeker M."/>
        </authorList>
    </citation>
    <scope>NUCLEOTIDE SEQUENCE [LARGE SCALE GENOMIC DNA]</scope>
    <source>
        <strain evidence="3 4">DSM 29955</strain>
    </source>
</reference>